<comment type="caution">
    <text evidence="3">The sequence shown here is derived from an EMBL/GenBank/DDBJ whole genome shotgun (WGS) entry which is preliminary data.</text>
</comment>
<name>A0A7V5H4S1_CALAY</name>
<dbReference type="GO" id="GO:0004252">
    <property type="term" value="F:serine-type endopeptidase activity"/>
    <property type="evidence" value="ECO:0007669"/>
    <property type="project" value="InterPro"/>
</dbReference>
<evidence type="ECO:0008006" key="4">
    <source>
        <dbReference type="Google" id="ProtNLM"/>
    </source>
</evidence>
<dbReference type="EMBL" id="DRTD01000643">
    <property type="protein sequence ID" value="HHE55846.1"/>
    <property type="molecule type" value="Genomic_DNA"/>
</dbReference>
<feature type="domain" description="Nal1 N-terminal" evidence="2">
    <location>
        <begin position="12"/>
        <end position="70"/>
    </location>
</feature>
<dbReference type="SUPFAM" id="SSF50494">
    <property type="entry name" value="Trypsin-like serine proteases"/>
    <property type="match status" value="1"/>
</dbReference>
<feature type="domain" description="Peptidase S1" evidence="1">
    <location>
        <begin position="230"/>
        <end position="322"/>
    </location>
</feature>
<proteinExistence type="predicted"/>
<evidence type="ECO:0000259" key="2">
    <source>
        <dbReference type="Pfam" id="PF25608"/>
    </source>
</evidence>
<dbReference type="Gene3D" id="2.40.10.10">
    <property type="entry name" value="Trypsin-like serine proteases"/>
    <property type="match status" value="1"/>
</dbReference>
<dbReference type="InterPro" id="IPR009003">
    <property type="entry name" value="Peptidase_S1_PA"/>
</dbReference>
<dbReference type="InterPro" id="IPR001254">
    <property type="entry name" value="Trypsin_dom"/>
</dbReference>
<dbReference type="Pfam" id="PF25608">
    <property type="entry name" value="NAL1_N"/>
    <property type="match status" value="1"/>
</dbReference>
<dbReference type="Pfam" id="PF00089">
    <property type="entry name" value="Trypsin"/>
    <property type="match status" value="1"/>
</dbReference>
<accession>A0A7V5H4S1</accession>
<protein>
    <recommendedName>
        <fullName evidence="4">Serine protease</fullName>
    </recommendedName>
</protein>
<evidence type="ECO:0000259" key="1">
    <source>
        <dbReference type="Pfam" id="PF00089"/>
    </source>
</evidence>
<dbReference type="GO" id="GO:0006508">
    <property type="term" value="P:proteolysis"/>
    <property type="evidence" value="ECO:0007669"/>
    <property type="project" value="InterPro"/>
</dbReference>
<sequence>MAINLSTARQIIKEYRQELHKKPHVLATGIGYKVVNGKKTDQLAVICSVDTKVAKKNLLESELLPQSINGLPTDVKPTGLFYALFDHTARYRPAPGGVSIGHINITAGTLGCLVQRDGVVYILSNNHVLANSNQAEIGDPILQPGPYDGGSFPEDHIARLSEFVPIHFEGENGGDSTCSIGNAAGSILNSIAALLGSKTRLKAVRLEQAQAQENLVDCAIAQPLNPNDVINEIAEIGSIQEVAEGELGMKIQKSGRTTEWTTGEIEQVDVTVKVSYGENKTALFVDQLMAGNMSAGGDSGSAVLNMNSEIVGLLFAGSSTSTVINRIQNVFSALNVDIIRY</sequence>
<dbReference type="Proteomes" id="UP000886111">
    <property type="component" value="Unassembled WGS sequence"/>
</dbReference>
<dbReference type="AlphaFoldDB" id="A0A7V5H4S1"/>
<evidence type="ECO:0000313" key="3">
    <source>
        <dbReference type="EMBL" id="HHE55846.1"/>
    </source>
</evidence>
<dbReference type="InterPro" id="IPR057905">
    <property type="entry name" value="Nal1_N"/>
</dbReference>
<gene>
    <name evidence="3" type="ORF">ENL21_08695</name>
</gene>
<dbReference type="InterPro" id="IPR043504">
    <property type="entry name" value="Peptidase_S1_PA_chymotrypsin"/>
</dbReference>
<reference evidence="3" key="1">
    <citation type="journal article" date="2020" name="mSystems">
        <title>Genome- and Community-Level Interaction Insights into Carbon Utilization and Element Cycling Functions of Hydrothermarchaeota in Hydrothermal Sediment.</title>
        <authorList>
            <person name="Zhou Z."/>
            <person name="Liu Y."/>
            <person name="Xu W."/>
            <person name="Pan J."/>
            <person name="Luo Z.H."/>
            <person name="Li M."/>
        </authorList>
    </citation>
    <scope>NUCLEOTIDE SEQUENCE [LARGE SCALE GENOMIC DNA]</scope>
    <source>
        <strain evidence="3">HyVt-76</strain>
    </source>
</reference>
<organism evidence="3">
    <name type="scientific">Caldithrix abyssi</name>
    <dbReference type="NCBI Taxonomy" id="187145"/>
    <lineage>
        <taxon>Bacteria</taxon>
        <taxon>Pseudomonadati</taxon>
        <taxon>Calditrichota</taxon>
        <taxon>Calditrichia</taxon>
        <taxon>Calditrichales</taxon>
        <taxon>Calditrichaceae</taxon>
        <taxon>Caldithrix</taxon>
    </lineage>
</organism>